<dbReference type="PANTHER" id="PTHR34203">
    <property type="entry name" value="METHYLTRANSFERASE, FKBM FAMILY PROTEIN"/>
    <property type="match status" value="1"/>
</dbReference>
<evidence type="ECO:0000313" key="3">
    <source>
        <dbReference type="Proteomes" id="UP000244090"/>
    </source>
</evidence>
<keyword evidence="3" id="KW-1185">Reference proteome</keyword>
<dbReference type="RefSeq" id="WP_108115116.1">
    <property type="nucleotide sequence ID" value="NZ_QBKT01000005.1"/>
</dbReference>
<dbReference type="Gene3D" id="3.40.50.150">
    <property type="entry name" value="Vaccinia Virus protein VP39"/>
    <property type="match status" value="1"/>
</dbReference>
<sequence>MIQFVKSLVPKKLKKYLKKNVLKKGVVNAPKHVSSLVEDEFTLNATIAYNKYGGYCTPFAAQKESVVQAILKGEVYEPETIQYIIDNCQNGDVVQAGAFFGDFLPGIAKNISKNAKVWSFEPSSEFFRCADITIRINNLTNVELLQVGLGAEKSEQKLQVATADGRQLGGASRIIDGENGKFVPIVIETLDSIIPKDRNISIIQFDLEGFEIPALKGAIETIKRCKPILILEILSHNDIVSNDWFKENILSLGYQITGKVHNNTIITIQHN</sequence>
<protein>
    <submittedName>
        <fullName evidence="2">FkbM family methyltransferase</fullName>
    </submittedName>
</protein>
<dbReference type="InterPro" id="IPR006342">
    <property type="entry name" value="FkbM_mtfrase"/>
</dbReference>
<dbReference type="OrthoDB" id="9812600at2"/>
<dbReference type="PANTHER" id="PTHR34203:SF15">
    <property type="entry name" value="SLL1173 PROTEIN"/>
    <property type="match status" value="1"/>
</dbReference>
<organism evidence="2 3">
    <name type="scientific">Kordia periserrulae</name>
    <dbReference type="NCBI Taxonomy" id="701523"/>
    <lineage>
        <taxon>Bacteria</taxon>
        <taxon>Pseudomonadati</taxon>
        <taxon>Bacteroidota</taxon>
        <taxon>Flavobacteriia</taxon>
        <taxon>Flavobacteriales</taxon>
        <taxon>Flavobacteriaceae</taxon>
        <taxon>Kordia</taxon>
    </lineage>
</organism>
<keyword evidence="2" id="KW-0808">Transferase</keyword>
<evidence type="ECO:0000259" key="1">
    <source>
        <dbReference type="Pfam" id="PF05050"/>
    </source>
</evidence>
<comment type="caution">
    <text evidence="2">The sequence shown here is derived from an EMBL/GenBank/DDBJ whole genome shotgun (WGS) entry which is preliminary data.</text>
</comment>
<feature type="domain" description="Methyltransferase FkbM" evidence="1">
    <location>
        <begin position="96"/>
        <end position="237"/>
    </location>
</feature>
<dbReference type="InterPro" id="IPR029063">
    <property type="entry name" value="SAM-dependent_MTases_sf"/>
</dbReference>
<proteinExistence type="predicted"/>
<dbReference type="InterPro" id="IPR052514">
    <property type="entry name" value="SAM-dependent_MTase"/>
</dbReference>
<dbReference type="AlphaFoldDB" id="A0A2T6BY45"/>
<dbReference type="NCBIfam" id="TIGR01444">
    <property type="entry name" value="fkbM_fam"/>
    <property type="match status" value="1"/>
</dbReference>
<dbReference type="GO" id="GO:0032259">
    <property type="term" value="P:methylation"/>
    <property type="evidence" value="ECO:0007669"/>
    <property type="project" value="UniProtKB-KW"/>
</dbReference>
<dbReference type="Pfam" id="PF05050">
    <property type="entry name" value="Methyltransf_21"/>
    <property type="match status" value="1"/>
</dbReference>
<dbReference type="Proteomes" id="UP000244090">
    <property type="component" value="Unassembled WGS sequence"/>
</dbReference>
<accession>A0A2T6BY45</accession>
<name>A0A2T6BY45_9FLAO</name>
<gene>
    <name evidence="2" type="ORF">C8N46_105155</name>
</gene>
<keyword evidence="2" id="KW-0489">Methyltransferase</keyword>
<dbReference type="GO" id="GO:0008168">
    <property type="term" value="F:methyltransferase activity"/>
    <property type="evidence" value="ECO:0007669"/>
    <property type="project" value="UniProtKB-KW"/>
</dbReference>
<dbReference type="SUPFAM" id="SSF53335">
    <property type="entry name" value="S-adenosyl-L-methionine-dependent methyltransferases"/>
    <property type="match status" value="1"/>
</dbReference>
<dbReference type="EMBL" id="QBKT01000005">
    <property type="protein sequence ID" value="PTX60999.1"/>
    <property type="molecule type" value="Genomic_DNA"/>
</dbReference>
<reference evidence="2 3" key="1">
    <citation type="submission" date="2018-04" db="EMBL/GenBank/DDBJ databases">
        <title>Genomic Encyclopedia of Archaeal and Bacterial Type Strains, Phase II (KMG-II): from individual species to whole genera.</title>
        <authorList>
            <person name="Goeker M."/>
        </authorList>
    </citation>
    <scope>NUCLEOTIDE SEQUENCE [LARGE SCALE GENOMIC DNA]</scope>
    <source>
        <strain evidence="2 3">DSM 25731</strain>
    </source>
</reference>
<evidence type="ECO:0000313" key="2">
    <source>
        <dbReference type="EMBL" id="PTX60999.1"/>
    </source>
</evidence>